<organism evidence="4 5">
    <name type="scientific">Candidatus Taylorbacteria bacterium RIFCSPHIGHO2_12_FULL_45_16</name>
    <dbReference type="NCBI Taxonomy" id="1802315"/>
    <lineage>
        <taxon>Bacteria</taxon>
        <taxon>Candidatus Tayloriibacteriota</taxon>
    </lineage>
</organism>
<evidence type="ECO:0000313" key="4">
    <source>
        <dbReference type="EMBL" id="OHA29458.1"/>
    </source>
</evidence>
<dbReference type="EMBL" id="MHRT01000004">
    <property type="protein sequence ID" value="OHA29458.1"/>
    <property type="molecule type" value="Genomic_DNA"/>
</dbReference>
<sequence length="353" mass="39971">MRLLICTQVIDKTDSSLGFFQKWVSSMSPKFESITVIALKVGVYTLPGNVQVHSLGKESSTGKGRIANRARYVLRFYRFAWGMRKEYDAVFVHMNQEYVLLGGLMWKLLRKKIYMWRNHYKGNVVTDIAATFCYKVFCTSMFSYTAKYKKTVLMPVGVDEDSRRMEEPVERTPRSILFLGRLDASKRPDVLIDALGILAGKGIAFSASFVGGASKTDSSYPDQLRTQVNRLGIDDKVKFIGAVPNTETFRYYRSHVIFVNCSKSGMFDKTIFKAVACGCLVLVTSRDFANLVGPDFIFPDGDSNALAELLTYFLAIDLAERSRLINRLMDCMKCHSLPVLVNRLAEEIIMPHR</sequence>
<keyword evidence="2" id="KW-0328">Glycosyltransferase</keyword>
<evidence type="ECO:0000256" key="3">
    <source>
        <dbReference type="ARBA" id="ARBA00022679"/>
    </source>
</evidence>
<dbReference type="AlphaFoldDB" id="A0A1G2N046"/>
<dbReference type="STRING" id="1802315.A3F51_00265"/>
<evidence type="ECO:0000256" key="1">
    <source>
        <dbReference type="ARBA" id="ARBA00009481"/>
    </source>
</evidence>
<comment type="similarity">
    <text evidence="1">Belongs to the glycosyltransferase group 1 family. Glycosyltransferase 4 subfamily.</text>
</comment>
<dbReference type="PANTHER" id="PTHR12526:SF640">
    <property type="entry name" value="COLANIC ACID BIOSYNTHESIS GLYCOSYLTRANSFERASE WCAL-RELATED"/>
    <property type="match status" value="1"/>
</dbReference>
<dbReference type="GO" id="GO:0016757">
    <property type="term" value="F:glycosyltransferase activity"/>
    <property type="evidence" value="ECO:0007669"/>
    <property type="project" value="UniProtKB-KW"/>
</dbReference>
<proteinExistence type="inferred from homology"/>
<dbReference type="PANTHER" id="PTHR12526">
    <property type="entry name" value="GLYCOSYLTRANSFERASE"/>
    <property type="match status" value="1"/>
</dbReference>
<gene>
    <name evidence="4" type="ORF">A3F51_00265</name>
</gene>
<reference evidence="4 5" key="1">
    <citation type="journal article" date="2016" name="Nat. Commun.">
        <title>Thousands of microbial genomes shed light on interconnected biogeochemical processes in an aquifer system.</title>
        <authorList>
            <person name="Anantharaman K."/>
            <person name="Brown C.T."/>
            <person name="Hug L.A."/>
            <person name="Sharon I."/>
            <person name="Castelle C.J."/>
            <person name="Probst A.J."/>
            <person name="Thomas B.C."/>
            <person name="Singh A."/>
            <person name="Wilkins M.J."/>
            <person name="Karaoz U."/>
            <person name="Brodie E.L."/>
            <person name="Williams K.H."/>
            <person name="Hubbard S.S."/>
            <person name="Banfield J.F."/>
        </authorList>
    </citation>
    <scope>NUCLEOTIDE SEQUENCE [LARGE SCALE GENOMIC DNA]</scope>
</reference>
<name>A0A1G2N046_9BACT</name>
<dbReference type="Gene3D" id="3.40.50.2000">
    <property type="entry name" value="Glycogen Phosphorylase B"/>
    <property type="match status" value="1"/>
</dbReference>
<comment type="caution">
    <text evidence="4">The sequence shown here is derived from an EMBL/GenBank/DDBJ whole genome shotgun (WGS) entry which is preliminary data.</text>
</comment>
<protein>
    <recommendedName>
        <fullName evidence="6">Glycosyl transferase family 1 domain-containing protein</fullName>
    </recommendedName>
</protein>
<keyword evidence="3" id="KW-0808">Transferase</keyword>
<evidence type="ECO:0000313" key="5">
    <source>
        <dbReference type="Proteomes" id="UP000178089"/>
    </source>
</evidence>
<dbReference type="CDD" id="cd03801">
    <property type="entry name" value="GT4_PimA-like"/>
    <property type="match status" value="1"/>
</dbReference>
<dbReference type="Pfam" id="PF13692">
    <property type="entry name" value="Glyco_trans_1_4"/>
    <property type="match status" value="1"/>
</dbReference>
<dbReference type="SUPFAM" id="SSF53756">
    <property type="entry name" value="UDP-Glycosyltransferase/glycogen phosphorylase"/>
    <property type="match status" value="1"/>
</dbReference>
<accession>A0A1G2N046</accession>
<dbReference type="Proteomes" id="UP000178089">
    <property type="component" value="Unassembled WGS sequence"/>
</dbReference>
<evidence type="ECO:0008006" key="6">
    <source>
        <dbReference type="Google" id="ProtNLM"/>
    </source>
</evidence>
<evidence type="ECO:0000256" key="2">
    <source>
        <dbReference type="ARBA" id="ARBA00022676"/>
    </source>
</evidence>